<protein>
    <submittedName>
        <fullName evidence="1">Uncharacterized protein</fullName>
    </submittedName>
</protein>
<feature type="non-terminal residue" evidence="1">
    <location>
        <position position="73"/>
    </location>
</feature>
<organism evidence="1">
    <name type="scientific">Tetraselmis sp. GSL018</name>
    <dbReference type="NCBI Taxonomy" id="582737"/>
    <lineage>
        <taxon>Eukaryota</taxon>
        <taxon>Viridiplantae</taxon>
        <taxon>Chlorophyta</taxon>
        <taxon>core chlorophytes</taxon>
        <taxon>Chlorodendrophyceae</taxon>
        <taxon>Chlorodendrales</taxon>
        <taxon>Chlorodendraceae</taxon>
        <taxon>Tetraselmis</taxon>
    </lineage>
</organism>
<accession>A0A061QHJ7</accession>
<proteinExistence type="predicted"/>
<reference evidence="1" key="1">
    <citation type="submission" date="2014-05" db="EMBL/GenBank/DDBJ databases">
        <title>The transcriptome of the halophilic microalga Tetraselmis sp. GSL018 isolated from the Great Salt Lake, Utah.</title>
        <authorList>
            <person name="Jinkerson R.E."/>
            <person name="D'Adamo S."/>
            <person name="Posewitz M.C."/>
        </authorList>
    </citation>
    <scope>NUCLEOTIDE SEQUENCE</scope>
    <source>
        <strain evidence="1">GSL018</strain>
    </source>
</reference>
<sequence>MASICNSETIQTIGIISIISQISLESNLECNFLSNNSIHGKIISFQNLSMYLLRVICLELNIPHFSNSIMHQK</sequence>
<dbReference type="EMBL" id="GBEZ01027355">
    <property type="protein sequence ID" value="JAC59947.1"/>
    <property type="molecule type" value="Transcribed_RNA"/>
</dbReference>
<evidence type="ECO:0000313" key="1">
    <source>
        <dbReference type="EMBL" id="JAC59947.1"/>
    </source>
</evidence>
<dbReference type="AlphaFoldDB" id="A0A061QHJ7"/>
<name>A0A061QHJ7_9CHLO</name>
<gene>
    <name evidence="1" type="ORF">TSPGSL018_30219</name>
</gene>